<protein>
    <submittedName>
        <fullName evidence="1">Uncharacterized protein</fullName>
    </submittedName>
</protein>
<organism evidence="1">
    <name type="scientific">uncultured Caudovirales phage</name>
    <dbReference type="NCBI Taxonomy" id="2100421"/>
    <lineage>
        <taxon>Viruses</taxon>
        <taxon>Duplodnaviria</taxon>
        <taxon>Heunggongvirae</taxon>
        <taxon>Uroviricota</taxon>
        <taxon>Caudoviricetes</taxon>
        <taxon>Peduoviridae</taxon>
        <taxon>Maltschvirus</taxon>
        <taxon>Maltschvirus maltsch</taxon>
    </lineage>
</organism>
<evidence type="ECO:0000313" key="1">
    <source>
        <dbReference type="EMBL" id="CAB4186406.1"/>
    </source>
</evidence>
<gene>
    <name evidence="1" type="ORF">UFOVP1144_21</name>
</gene>
<dbReference type="EMBL" id="LR797094">
    <property type="protein sequence ID" value="CAB4186406.1"/>
    <property type="molecule type" value="Genomic_DNA"/>
</dbReference>
<name>A0A6J5QV09_9CAUD</name>
<reference evidence="1" key="1">
    <citation type="submission" date="2020-05" db="EMBL/GenBank/DDBJ databases">
        <authorList>
            <person name="Chiriac C."/>
            <person name="Salcher M."/>
            <person name="Ghai R."/>
            <person name="Kavagutti S V."/>
        </authorList>
    </citation>
    <scope>NUCLEOTIDE SEQUENCE</scope>
</reference>
<proteinExistence type="predicted"/>
<sequence length="75" mass="8700">MARKAKVMDDTYSALEMYCIGLNEYYKALRKAGFSVDICMAMIMDKASYPDWLLPKPIDFDPDNPDFTPYEDDED</sequence>
<accession>A0A6J5QV09</accession>